<evidence type="ECO:0000313" key="2">
    <source>
        <dbReference type="EMBL" id="WHX50951.1"/>
    </source>
</evidence>
<feature type="domain" description="Integron-associated effector binding protein" evidence="1">
    <location>
        <begin position="15"/>
        <end position="142"/>
    </location>
</feature>
<dbReference type="Proteomes" id="UP001177943">
    <property type="component" value="Chromosome"/>
</dbReference>
<proteinExistence type="predicted"/>
<dbReference type="RefSeq" id="WP_283927969.1">
    <property type="nucleotide sequence ID" value="NZ_CP126084.1"/>
</dbReference>
<reference evidence="2" key="1">
    <citation type="submission" date="2023-05" db="EMBL/GenBank/DDBJ databases">
        <title>Comparative genomics of Bacillaceae isolates and their secondary metabolite potential.</title>
        <authorList>
            <person name="Song L."/>
            <person name="Nielsen L.J."/>
            <person name="Mohite O."/>
            <person name="Xu X."/>
            <person name="Weber T."/>
            <person name="Kovacs A.T."/>
        </authorList>
    </citation>
    <scope>NUCLEOTIDE SEQUENCE</scope>
    <source>
        <strain evidence="2">B2_4</strain>
    </source>
</reference>
<dbReference type="KEGG" id="pwn:QNH46_10055"/>
<organism evidence="2 3">
    <name type="scientific">Paenibacillus woosongensis</name>
    <dbReference type="NCBI Taxonomy" id="307580"/>
    <lineage>
        <taxon>Bacteria</taxon>
        <taxon>Bacillati</taxon>
        <taxon>Bacillota</taxon>
        <taxon>Bacilli</taxon>
        <taxon>Bacillales</taxon>
        <taxon>Paenibacillaceae</taxon>
        <taxon>Paenibacillus</taxon>
    </lineage>
</organism>
<dbReference type="Gene3D" id="3.20.80.10">
    <property type="entry name" value="Regulatory factor, effector binding domain"/>
    <property type="match status" value="1"/>
</dbReference>
<accession>A0AA95L2Q4</accession>
<dbReference type="EMBL" id="CP126084">
    <property type="protein sequence ID" value="WHX50951.1"/>
    <property type="molecule type" value="Genomic_DNA"/>
</dbReference>
<dbReference type="AlphaFoldDB" id="A0AA95L2Q4"/>
<gene>
    <name evidence="2" type="ORF">QNH46_10055</name>
</gene>
<evidence type="ECO:0000313" key="3">
    <source>
        <dbReference type="Proteomes" id="UP001177943"/>
    </source>
</evidence>
<dbReference type="Pfam" id="PF14526">
    <property type="entry name" value="Cass2"/>
    <property type="match status" value="1"/>
</dbReference>
<protein>
    <submittedName>
        <fullName evidence="2">GyrI-like domain-containing protein</fullName>
    </submittedName>
</protein>
<dbReference type="InterPro" id="IPR029441">
    <property type="entry name" value="Cass2"/>
</dbReference>
<dbReference type="InterPro" id="IPR011256">
    <property type="entry name" value="Reg_factor_effector_dom_sf"/>
</dbReference>
<sequence length="151" mass="17677">MNLNEIVETYNCKRKAFILIGFSGQSMEEEKHLFRKLNERMNEITNSTNKLQYLVVSGKYPTPFVGAEVTDSQNVPEGMNALTIPAEEYVAFKFKKEHVGDFWENVCTIDNQERYQIDLSKPRFEIFKPDQQNTELLEWFIPTNTNSIIRD</sequence>
<name>A0AA95L2Q4_9BACL</name>
<evidence type="ECO:0000259" key="1">
    <source>
        <dbReference type="Pfam" id="PF14526"/>
    </source>
</evidence>